<feature type="transmembrane region" description="Helical" evidence="11">
    <location>
        <begin position="12"/>
        <end position="32"/>
    </location>
</feature>
<reference evidence="12 13" key="1">
    <citation type="journal article" date="2015" name="Environ. Microbiol.">
        <title>Metagenome sequence of Elaphomyces granulatus from sporocarp tissue reveals Ascomycota ectomycorrhizal fingerprints of genome expansion and a Proteobacteria-rich microbiome.</title>
        <authorList>
            <person name="Quandt C.A."/>
            <person name="Kohler A."/>
            <person name="Hesse C.N."/>
            <person name="Sharpton T.J."/>
            <person name="Martin F."/>
            <person name="Spatafora J.W."/>
        </authorList>
    </citation>
    <scope>NUCLEOTIDE SEQUENCE [LARGE SCALE GENOMIC DNA]</scope>
    <source>
        <strain evidence="12 13">OSC145934</strain>
    </source>
</reference>
<evidence type="ECO:0000313" key="13">
    <source>
        <dbReference type="Proteomes" id="UP000243515"/>
    </source>
</evidence>
<feature type="transmembrane region" description="Helical" evidence="11">
    <location>
        <begin position="83"/>
        <end position="103"/>
    </location>
</feature>
<organism evidence="12 13">
    <name type="scientific">Elaphomyces granulatus</name>
    <dbReference type="NCBI Taxonomy" id="519963"/>
    <lineage>
        <taxon>Eukaryota</taxon>
        <taxon>Fungi</taxon>
        <taxon>Dikarya</taxon>
        <taxon>Ascomycota</taxon>
        <taxon>Pezizomycotina</taxon>
        <taxon>Eurotiomycetes</taxon>
        <taxon>Eurotiomycetidae</taxon>
        <taxon>Eurotiales</taxon>
        <taxon>Elaphomycetaceae</taxon>
        <taxon>Elaphomyces</taxon>
    </lineage>
</organism>
<dbReference type="Proteomes" id="UP000243515">
    <property type="component" value="Unassembled WGS sequence"/>
</dbReference>
<keyword evidence="8" id="KW-0675">Receptor</keyword>
<keyword evidence="6" id="KW-0297">G-protein coupled receptor</keyword>
<comment type="similarity">
    <text evidence="2">Belongs to the G-protein coupled receptor 4 family.</text>
</comment>
<feature type="transmembrane region" description="Helical" evidence="11">
    <location>
        <begin position="124"/>
        <end position="145"/>
    </location>
</feature>
<dbReference type="EMBL" id="NPHW01005974">
    <property type="protein sequence ID" value="OXV06227.1"/>
    <property type="molecule type" value="Genomic_DNA"/>
</dbReference>
<dbReference type="GO" id="GO:0005886">
    <property type="term" value="C:plasma membrane"/>
    <property type="evidence" value="ECO:0007669"/>
    <property type="project" value="TreeGrafter"/>
</dbReference>
<evidence type="ECO:0000256" key="2">
    <source>
        <dbReference type="ARBA" id="ARBA00011085"/>
    </source>
</evidence>
<keyword evidence="5 11" id="KW-1133">Transmembrane helix</keyword>
<feature type="compositionally biased region" description="Polar residues" evidence="10">
    <location>
        <begin position="449"/>
        <end position="465"/>
    </location>
</feature>
<evidence type="ECO:0000256" key="11">
    <source>
        <dbReference type="SAM" id="Phobius"/>
    </source>
</evidence>
<dbReference type="PANTHER" id="PTHR28097:SF1">
    <property type="entry name" value="PHEROMONE A FACTOR RECEPTOR"/>
    <property type="match status" value="1"/>
</dbReference>
<evidence type="ECO:0000256" key="3">
    <source>
        <dbReference type="ARBA" id="ARBA00022507"/>
    </source>
</evidence>
<evidence type="ECO:0000256" key="6">
    <source>
        <dbReference type="ARBA" id="ARBA00023040"/>
    </source>
</evidence>
<feature type="transmembrane region" description="Helical" evidence="11">
    <location>
        <begin position="173"/>
        <end position="192"/>
    </location>
</feature>
<feature type="transmembrane region" description="Helical" evidence="11">
    <location>
        <begin position="220"/>
        <end position="241"/>
    </location>
</feature>
<keyword evidence="13" id="KW-1185">Reference proteome</keyword>
<proteinExistence type="inferred from homology"/>
<keyword evidence="4 11" id="KW-0812">Transmembrane</keyword>
<comment type="caution">
    <text evidence="12">The sequence shown here is derived from an EMBL/GenBank/DDBJ whole genome shotgun (WGS) entry which is preliminary data.</text>
</comment>
<sequence>MASEEDHRSAQAVAIPLLSLLAIILILPPLAWHGRNRNLPASCCAGWFLICDVFIFVNAFIWPNDNVDSWWSGAGLCDVEVKVLVASYLGLPGALMCIFRNLSQILDTSTTSLIPTQTQRRRNLVIDIAFCLGLPVLFSIISFVVQKNRYMIFAISGCVIPFDESWASLVFSYMWPLVVCLVAAYYCLLLLIRLSKYKHQFGAILGTCESRLSKSRFLRLFWLAFIMLLAVLPQQLFVFYANLNASLPWHPFSWNETHGADWNTIIKVPTHGQANFDCWIPIAGSIAMFLFFGMGHDATAMYRSLLLHLGLSRYFPCLLSPTGCRNTNTMDSQNSLIGTWRNQLGSISIRMKSMWKPSAVQRTNSLPVECIMSSANDPEKEPTCSPAHHGIADSWRGSLHSRPWSPVAVIEHHGPCHFCPPQAARTTTVCTAQYQEPASDGRVPPTSPKGRSNITVIQEVTQNRE</sequence>
<dbReference type="OrthoDB" id="2874149at2759"/>
<evidence type="ECO:0000256" key="10">
    <source>
        <dbReference type="SAM" id="MobiDB-lite"/>
    </source>
</evidence>
<dbReference type="InterPro" id="IPR001499">
    <property type="entry name" value="GPCR_STE3"/>
</dbReference>
<gene>
    <name evidence="12" type="ORF">Egran_06005</name>
</gene>
<evidence type="ECO:0000256" key="4">
    <source>
        <dbReference type="ARBA" id="ARBA00022692"/>
    </source>
</evidence>
<evidence type="ECO:0000313" key="12">
    <source>
        <dbReference type="EMBL" id="OXV06227.1"/>
    </source>
</evidence>
<evidence type="ECO:0000256" key="1">
    <source>
        <dbReference type="ARBA" id="ARBA00004141"/>
    </source>
</evidence>
<accession>A0A232LR11</accession>
<dbReference type="GO" id="GO:0004932">
    <property type="term" value="F:mating-type factor pheromone receptor activity"/>
    <property type="evidence" value="ECO:0007669"/>
    <property type="project" value="InterPro"/>
</dbReference>
<protein>
    <recommendedName>
        <fullName evidence="14">A-pheromone receptor PreA</fullName>
    </recommendedName>
</protein>
<dbReference type="PRINTS" id="PR00899">
    <property type="entry name" value="GPCRSTE3"/>
</dbReference>
<feature type="transmembrane region" description="Helical" evidence="11">
    <location>
        <begin position="44"/>
        <end position="63"/>
    </location>
</feature>
<name>A0A232LR11_9EURO</name>
<evidence type="ECO:0008006" key="14">
    <source>
        <dbReference type="Google" id="ProtNLM"/>
    </source>
</evidence>
<keyword evidence="7 11" id="KW-0472">Membrane</keyword>
<evidence type="ECO:0000256" key="5">
    <source>
        <dbReference type="ARBA" id="ARBA00022989"/>
    </source>
</evidence>
<dbReference type="AlphaFoldDB" id="A0A232LR11"/>
<comment type="subcellular location">
    <subcellularLocation>
        <location evidence="1">Membrane</location>
        <topology evidence="1">Multi-pass membrane protein</topology>
    </subcellularLocation>
</comment>
<evidence type="ECO:0000256" key="7">
    <source>
        <dbReference type="ARBA" id="ARBA00023136"/>
    </source>
</evidence>
<feature type="transmembrane region" description="Helical" evidence="11">
    <location>
        <begin position="279"/>
        <end position="295"/>
    </location>
</feature>
<dbReference type="CDD" id="cd14966">
    <property type="entry name" value="7tmD_STE3"/>
    <property type="match status" value="1"/>
</dbReference>
<keyword evidence="9" id="KW-0807">Transducer</keyword>
<dbReference type="GO" id="GO:0000750">
    <property type="term" value="P:pheromone-dependent signal transduction involved in conjugation with cellular fusion"/>
    <property type="evidence" value="ECO:0007669"/>
    <property type="project" value="TreeGrafter"/>
</dbReference>
<dbReference type="PANTHER" id="PTHR28097">
    <property type="entry name" value="PHEROMONE A FACTOR RECEPTOR"/>
    <property type="match status" value="1"/>
</dbReference>
<evidence type="ECO:0000256" key="9">
    <source>
        <dbReference type="ARBA" id="ARBA00023224"/>
    </source>
</evidence>
<feature type="region of interest" description="Disordered" evidence="10">
    <location>
        <begin position="435"/>
        <end position="465"/>
    </location>
</feature>
<dbReference type="Pfam" id="PF02076">
    <property type="entry name" value="STE3"/>
    <property type="match status" value="1"/>
</dbReference>
<evidence type="ECO:0000256" key="8">
    <source>
        <dbReference type="ARBA" id="ARBA00023170"/>
    </source>
</evidence>
<keyword evidence="3" id="KW-0589">Pheromone response</keyword>